<dbReference type="GO" id="GO:0006260">
    <property type="term" value="P:DNA replication"/>
    <property type="evidence" value="ECO:0007669"/>
    <property type="project" value="TreeGrafter"/>
</dbReference>
<protein>
    <submittedName>
        <fullName evidence="2">ATP-binding protein</fullName>
    </submittedName>
</protein>
<dbReference type="RefSeq" id="WP_307632576.1">
    <property type="nucleotide sequence ID" value="NZ_JAPHEH010000001.1"/>
</dbReference>
<comment type="caution">
    <text evidence="2">The sequence shown here is derived from an EMBL/GenBank/DDBJ whole genome shotgun (WGS) entry which is preliminary data.</text>
</comment>
<dbReference type="InterPro" id="IPR002611">
    <property type="entry name" value="IstB_ATP-bd"/>
</dbReference>
<feature type="domain" description="AAA+ ATPase" evidence="1">
    <location>
        <begin position="103"/>
        <end position="237"/>
    </location>
</feature>
<dbReference type="PANTHER" id="PTHR30050:SF4">
    <property type="entry name" value="ATP-BINDING PROTEIN RV3427C IN INSERTION SEQUENCE-RELATED"/>
    <property type="match status" value="1"/>
</dbReference>
<evidence type="ECO:0000313" key="2">
    <source>
        <dbReference type="EMBL" id="MDG4475603.1"/>
    </source>
</evidence>
<dbReference type="AlphaFoldDB" id="A0A9X4MHF7"/>
<dbReference type="SMART" id="SM00382">
    <property type="entry name" value="AAA"/>
    <property type="match status" value="1"/>
</dbReference>
<dbReference type="Gene3D" id="3.40.50.300">
    <property type="entry name" value="P-loop containing nucleotide triphosphate hydrolases"/>
    <property type="match status" value="1"/>
</dbReference>
<gene>
    <name evidence="2" type="ORF">OLX77_05435</name>
</gene>
<dbReference type="InterPro" id="IPR027417">
    <property type="entry name" value="P-loop_NTPase"/>
</dbReference>
<evidence type="ECO:0000259" key="1">
    <source>
        <dbReference type="SMART" id="SM00382"/>
    </source>
</evidence>
<sequence>MSSNTSEPPDPPEEKYYEECPSHGPWLRSVYNQEKQEWLAVTPIGCPACRRDTQLQTLLQRTLIPPRFANCTFDTFSVELPEQEAALYSCRKYADDFKQMHEKGVCMVLQGNVGTGKNHLACAIARQVSQQGYSSLLLTVAEVIQRVRATWDPQSSEKETEIIERFADVDLLILDEVGRQYGSGAEKITLFQVIDARYRAMRPTIVISNLLPTEMGSYLGGAAYDRLRENHGVLVEFYWESHRGRRQCGE</sequence>
<dbReference type="EMBL" id="JAPHEH010000001">
    <property type="protein sequence ID" value="MDG4475603.1"/>
    <property type="molecule type" value="Genomic_DNA"/>
</dbReference>
<dbReference type="InterPro" id="IPR003593">
    <property type="entry name" value="AAA+_ATPase"/>
</dbReference>
<name>A0A9X4MHF7_9BACT</name>
<proteinExistence type="predicted"/>
<evidence type="ECO:0000313" key="3">
    <source>
        <dbReference type="Proteomes" id="UP001154240"/>
    </source>
</evidence>
<accession>A0A9X4MHF7</accession>
<dbReference type="Pfam" id="PF01695">
    <property type="entry name" value="IstB_IS21"/>
    <property type="match status" value="1"/>
</dbReference>
<keyword evidence="2" id="KW-0547">Nucleotide-binding</keyword>
<dbReference type="PANTHER" id="PTHR30050">
    <property type="entry name" value="CHROMOSOMAL REPLICATION INITIATOR PROTEIN DNAA"/>
    <property type="match status" value="1"/>
</dbReference>
<reference evidence="2" key="1">
    <citation type="journal article" date="2022" name="bioRxiv">
        <title>Thiovibrio frasassiensisgen. nov., sp. nov., an autotrophic, elemental sulfur disproportionating bacterium isolated from sulfidic karst sediment, and proposal of Thiovibrionaceae fam. nov.</title>
        <authorList>
            <person name="Aronson H."/>
            <person name="Thomas C."/>
            <person name="Bhattacharyya M."/>
            <person name="Eckstein S."/>
            <person name="Jensen S."/>
            <person name="Barco R."/>
            <person name="Macalady J."/>
            <person name="Amend J."/>
        </authorList>
    </citation>
    <scope>NUCLEOTIDE SEQUENCE</scope>
    <source>
        <strain evidence="2">RS19-109</strain>
    </source>
</reference>
<dbReference type="Proteomes" id="UP001154240">
    <property type="component" value="Unassembled WGS sequence"/>
</dbReference>
<reference evidence="2" key="2">
    <citation type="submission" date="2022-10" db="EMBL/GenBank/DDBJ databases">
        <authorList>
            <person name="Aronson H.S."/>
        </authorList>
    </citation>
    <scope>NUCLEOTIDE SEQUENCE</scope>
    <source>
        <strain evidence="2">RS19-109</strain>
    </source>
</reference>
<keyword evidence="3" id="KW-1185">Reference proteome</keyword>
<organism evidence="2 3">
    <name type="scientific">Thiovibrio frasassiensis</name>
    <dbReference type="NCBI Taxonomy" id="2984131"/>
    <lineage>
        <taxon>Bacteria</taxon>
        <taxon>Pseudomonadati</taxon>
        <taxon>Thermodesulfobacteriota</taxon>
        <taxon>Desulfobulbia</taxon>
        <taxon>Desulfobulbales</taxon>
        <taxon>Thiovibrionaceae</taxon>
        <taxon>Thiovibrio</taxon>
    </lineage>
</organism>
<dbReference type="GO" id="GO:0005524">
    <property type="term" value="F:ATP binding"/>
    <property type="evidence" value="ECO:0007669"/>
    <property type="project" value="UniProtKB-KW"/>
</dbReference>
<dbReference type="CDD" id="cd00009">
    <property type="entry name" value="AAA"/>
    <property type="match status" value="1"/>
</dbReference>
<dbReference type="SUPFAM" id="SSF52540">
    <property type="entry name" value="P-loop containing nucleoside triphosphate hydrolases"/>
    <property type="match status" value="1"/>
</dbReference>
<keyword evidence="2" id="KW-0067">ATP-binding</keyword>